<accession>A0ABX6CAS2</accession>
<dbReference type="Pfam" id="PF03706">
    <property type="entry name" value="LPG_synthase_TM"/>
    <property type="match status" value="1"/>
</dbReference>
<dbReference type="PANTHER" id="PTHR37693">
    <property type="entry name" value="PHOSPHATIDYLGLYCEROL LYSYLTRANSFERASE"/>
    <property type="match status" value="1"/>
</dbReference>
<keyword evidence="6" id="KW-0046">Antibiotic resistance</keyword>
<comment type="catalytic activity">
    <reaction evidence="6">
        <text>L-lysyl-tRNA(Lys) + a 1,2-diacyl-sn-glycero-3-phospho-(1'-sn-glycerol) = a 1,2-diacyl-sn-glycero-3-phospho-1'-(3'-O-L-lysyl)-sn-glycerol + tRNA(Lys)</text>
        <dbReference type="Rhea" id="RHEA:10668"/>
        <dbReference type="Rhea" id="RHEA-COMP:9696"/>
        <dbReference type="Rhea" id="RHEA-COMP:9697"/>
        <dbReference type="ChEBI" id="CHEBI:64716"/>
        <dbReference type="ChEBI" id="CHEBI:75792"/>
        <dbReference type="ChEBI" id="CHEBI:78442"/>
        <dbReference type="ChEBI" id="CHEBI:78529"/>
        <dbReference type="EC" id="2.3.2.3"/>
    </reaction>
</comment>
<evidence type="ECO:0000256" key="4">
    <source>
        <dbReference type="ARBA" id="ARBA00022989"/>
    </source>
</evidence>
<evidence type="ECO:0000313" key="8">
    <source>
        <dbReference type="Proteomes" id="UP000326334"/>
    </source>
</evidence>
<feature type="transmembrane region" description="Helical" evidence="6">
    <location>
        <begin position="233"/>
        <end position="259"/>
    </location>
</feature>
<dbReference type="RefSeq" id="WP_057908529.1">
    <property type="nucleotide sequence ID" value="NZ_CP045007.1"/>
</dbReference>
<evidence type="ECO:0000256" key="3">
    <source>
        <dbReference type="ARBA" id="ARBA00022692"/>
    </source>
</evidence>
<comment type="similarity">
    <text evidence="6">Belongs to the LPG synthase family.</text>
</comment>
<feature type="transmembrane region" description="Helical" evidence="6">
    <location>
        <begin position="155"/>
        <end position="177"/>
    </location>
</feature>
<dbReference type="PANTHER" id="PTHR37693:SF1">
    <property type="entry name" value="INTEGRAL MEMBRANE PROTEIN"/>
    <property type="match status" value="1"/>
</dbReference>
<evidence type="ECO:0000313" key="7">
    <source>
        <dbReference type="EMBL" id="QFP79992.1"/>
    </source>
</evidence>
<keyword evidence="5 6" id="KW-0472">Membrane</keyword>
<keyword evidence="2" id="KW-1003">Cell membrane</keyword>
<dbReference type="InterPro" id="IPR022791">
    <property type="entry name" value="L-PG_synthase/AglD"/>
</dbReference>
<gene>
    <name evidence="6" type="primary">mprF</name>
    <name evidence="7" type="ORF">LG542_06950</name>
</gene>
<dbReference type="NCBIfam" id="TIGR00374">
    <property type="entry name" value="flippase-like domain"/>
    <property type="match status" value="1"/>
</dbReference>
<evidence type="ECO:0000256" key="5">
    <source>
        <dbReference type="ARBA" id="ARBA00023136"/>
    </source>
</evidence>
<feature type="transmembrane region" description="Helical" evidence="6">
    <location>
        <begin position="42"/>
        <end position="66"/>
    </location>
</feature>
<proteinExistence type="inferred from homology"/>
<feature type="transmembrane region" description="Helical" evidence="6">
    <location>
        <begin position="265"/>
        <end position="284"/>
    </location>
</feature>
<feature type="transmembrane region" description="Helical" evidence="6">
    <location>
        <begin position="124"/>
        <end position="143"/>
    </location>
</feature>
<feature type="transmembrane region" description="Helical" evidence="6">
    <location>
        <begin position="305"/>
        <end position="330"/>
    </location>
</feature>
<organism evidence="7 8">
    <name type="scientific">Latilactobacillus graminis</name>
    <dbReference type="NCBI Taxonomy" id="60519"/>
    <lineage>
        <taxon>Bacteria</taxon>
        <taxon>Bacillati</taxon>
        <taxon>Bacillota</taxon>
        <taxon>Bacilli</taxon>
        <taxon>Lactobacillales</taxon>
        <taxon>Lactobacillaceae</taxon>
        <taxon>Latilactobacillus</taxon>
    </lineage>
</organism>
<comment type="function">
    <text evidence="6">Catalyzes the transfer of a lysyl group from L-lysyl-tRNA(Lys) to membrane-bound phosphatidylglycerol (PG), which produces lysylphosphatidylglycerol (LPG), a major component of the bacterial membrane with a positive net charge. LPG synthesis contributes to bacterial virulence as it is involved in the resistance mechanism against cationic antimicrobial peptides (CAMP) produces by the host's immune system (defensins, cathelicidins) and by the competing microorganisms.</text>
</comment>
<keyword evidence="4 6" id="KW-1133">Transmembrane helix</keyword>
<comment type="subcellular location">
    <subcellularLocation>
        <location evidence="1 6">Cell membrane</location>
        <topology evidence="1 6">Multi-pass membrane protein</topology>
    </subcellularLocation>
</comment>
<dbReference type="EC" id="2.3.2.3" evidence="6"/>
<keyword evidence="3 6" id="KW-0812">Transmembrane</keyword>
<name>A0ABX6CAS2_9LACO</name>
<dbReference type="EMBL" id="CP045007">
    <property type="protein sequence ID" value="QFP79992.1"/>
    <property type="molecule type" value="Genomic_DNA"/>
</dbReference>
<keyword evidence="6" id="KW-0443">Lipid metabolism</keyword>
<reference evidence="7 8" key="1">
    <citation type="submission" date="2019-10" db="EMBL/GenBank/DDBJ databases">
        <title>Genome sequencing of Lactobacillus graminis.</title>
        <authorList>
            <person name="Kim K."/>
        </authorList>
    </citation>
    <scope>NUCLEOTIDE SEQUENCE [LARGE SCALE GENOMIC DNA]</scope>
    <source>
        <strain evidence="7 8">LG542</strain>
    </source>
</reference>
<evidence type="ECO:0000256" key="1">
    <source>
        <dbReference type="ARBA" id="ARBA00004651"/>
    </source>
</evidence>
<protein>
    <recommendedName>
        <fullName evidence="6">Phosphatidylglycerol lysyltransferase</fullName>
        <ecNumber evidence="6">2.3.2.3</ecNumber>
    </recommendedName>
    <alternativeName>
        <fullName evidence="6">Lysylphosphatidylglycerol synthase</fullName>
    </alternativeName>
</protein>
<evidence type="ECO:0000256" key="6">
    <source>
        <dbReference type="RuleBase" id="RU363042"/>
    </source>
</evidence>
<sequence length="338" mass="38322">MSRTNKIVFIVMLLIGCGIFAYESRTIVLKQLVINISHLKLGWLLVALLCMLVSWLFEALVLRIFLKGRTEHFSLFNALRIPLIAQLFNAITPFSSGGQPAQLVALMQSRVEAGQASSVLLMKFIVYQFMVLVNFLLSMSIGFSQVSKHFDTLSILITFGLIVHVVVLAVLLLIMYYNRFTKQLVDWLLMPAGWFVSQKRVTEWRTILMAKIDTFYAESLHLKREKKKLIKGCFLTLGQLFFYYSVPYFVLLALGIAHVNYLEVIVLHIMIVMIVSLFPVPGGSGGAEYSFKTLFATFIPSSSKLVLGMLLWRLFTYYLGMFMGIGALAVKPRVTDKK</sequence>
<dbReference type="PROSITE" id="PS51257">
    <property type="entry name" value="PROKAR_LIPOPROTEIN"/>
    <property type="match status" value="1"/>
</dbReference>
<keyword evidence="8" id="KW-1185">Reference proteome</keyword>
<evidence type="ECO:0000256" key="2">
    <source>
        <dbReference type="ARBA" id="ARBA00022475"/>
    </source>
</evidence>
<keyword evidence="6" id="KW-0808">Transferase</keyword>
<dbReference type="Proteomes" id="UP000326334">
    <property type="component" value="Chromosome"/>
</dbReference>
<feature type="transmembrane region" description="Helical" evidence="6">
    <location>
        <begin position="7"/>
        <end position="22"/>
    </location>
</feature>